<dbReference type="EMBL" id="RZNY01000005">
    <property type="protein sequence ID" value="RUT47276.1"/>
    <property type="molecule type" value="Genomic_DNA"/>
</dbReference>
<evidence type="ECO:0000259" key="4">
    <source>
        <dbReference type="Pfam" id="PF01757"/>
    </source>
</evidence>
<feature type="transmembrane region" description="Helical" evidence="3">
    <location>
        <begin position="339"/>
        <end position="357"/>
    </location>
</feature>
<feature type="transmembrane region" description="Helical" evidence="3">
    <location>
        <begin position="95"/>
        <end position="117"/>
    </location>
</feature>
<comment type="caution">
    <text evidence="5">The sequence shown here is derived from an EMBL/GenBank/DDBJ whole genome shotgun (WGS) entry which is preliminary data.</text>
</comment>
<keyword evidence="3" id="KW-1133">Transmembrane helix</keyword>
<name>A0A433YBL4_9BACL</name>
<organism evidence="5 6">
    <name type="scientific">Paenibacillus anaericanus</name>
    <dbReference type="NCBI Taxonomy" id="170367"/>
    <lineage>
        <taxon>Bacteria</taxon>
        <taxon>Bacillati</taxon>
        <taxon>Bacillota</taxon>
        <taxon>Bacilli</taxon>
        <taxon>Bacillales</taxon>
        <taxon>Paenibacillaceae</taxon>
        <taxon>Paenibacillus</taxon>
    </lineage>
</organism>
<feature type="transmembrane region" description="Helical" evidence="3">
    <location>
        <begin position="264"/>
        <end position="285"/>
    </location>
</feature>
<dbReference type="GO" id="GO:0016020">
    <property type="term" value="C:membrane"/>
    <property type="evidence" value="ECO:0007669"/>
    <property type="project" value="TreeGrafter"/>
</dbReference>
<comment type="subcellular location">
    <subcellularLocation>
        <location evidence="1">Membrane</location>
    </subcellularLocation>
</comment>
<reference evidence="5 6" key="1">
    <citation type="submission" date="2018-12" db="EMBL/GenBank/DDBJ databases">
        <authorList>
            <person name="Sun L."/>
            <person name="Chen Z."/>
        </authorList>
    </citation>
    <scope>NUCLEOTIDE SEQUENCE [LARGE SCALE GENOMIC DNA]</scope>
    <source>
        <strain evidence="5 6">DSM 15890</strain>
    </source>
</reference>
<keyword evidence="5" id="KW-0808">Transferase</keyword>
<evidence type="ECO:0000256" key="2">
    <source>
        <dbReference type="ARBA" id="ARBA00007400"/>
    </source>
</evidence>
<dbReference type="Proteomes" id="UP000279446">
    <property type="component" value="Unassembled WGS sequence"/>
</dbReference>
<proteinExistence type="inferred from homology"/>
<evidence type="ECO:0000256" key="3">
    <source>
        <dbReference type="SAM" id="Phobius"/>
    </source>
</evidence>
<dbReference type="Pfam" id="PF01757">
    <property type="entry name" value="Acyl_transf_3"/>
    <property type="match status" value="1"/>
</dbReference>
<dbReference type="PANTHER" id="PTHR23028:SF53">
    <property type="entry name" value="ACYL_TRANSF_3 DOMAIN-CONTAINING PROTEIN"/>
    <property type="match status" value="1"/>
</dbReference>
<comment type="similarity">
    <text evidence="2">Belongs to the acyltransferase 3 family.</text>
</comment>
<keyword evidence="6" id="KW-1185">Reference proteome</keyword>
<feature type="transmembrane region" description="Helical" evidence="3">
    <location>
        <begin position="52"/>
        <end position="74"/>
    </location>
</feature>
<dbReference type="GO" id="GO:0000271">
    <property type="term" value="P:polysaccharide biosynthetic process"/>
    <property type="evidence" value="ECO:0007669"/>
    <property type="project" value="TreeGrafter"/>
</dbReference>
<evidence type="ECO:0000313" key="6">
    <source>
        <dbReference type="Proteomes" id="UP000279446"/>
    </source>
</evidence>
<evidence type="ECO:0000256" key="1">
    <source>
        <dbReference type="ARBA" id="ARBA00004370"/>
    </source>
</evidence>
<feature type="domain" description="Acyltransferase 3" evidence="4">
    <location>
        <begin position="14"/>
        <end position="385"/>
    </location>
</feature>
<keyword evidence="3" id="KW-0472">Membrane</keyword>
<sequence>MSNSLKKQDQRILGADGLRAIACLGVICHHLMQKLAMSAQEVWVQKLQSFLLMGNVGVSIFFVLSGFLLALPFWRQYLNEGQFPSIKQYTMRRAARIMPGYYVAFIVCIILTLTLGLDHEYFWIRTLTGLTFTAGFHYVTFFPSEWIGPFWSISFEVFSYILMPPFMVGLFYFFKKKRSFTVGLLYWLGVFLIIMGGNYLMHQLFTPNEDQRGWQFGLIGGAKYWMPNYNVVGFFGQFTVGIIASGFVSKLQMTTGRRDRLRQLGLFDLLSLGSLIISVLFLWNVRNIPEFDWSLQNQPFFFPYFTAMMGLFLVTAPYSRWVGNLLDNRFFRYTAKVSFGLYLWHTLFITLISMYWAKDYQYMKVVQLDRWAMISLGVVVASFIVATASYYFVEKPIMEWSRHREKQWTQRKPQEKTHQA</sequence>
<keyword evidence="3" id="KW-0812">Transmembrane</keyword>
<dbReference type="InterPro" id="IPR050879">
    <property type="entry name" value="Acyltransferase_3"/>
</dbReference>
<keyword evidence="5" id="KW-0012">Acyltransferase</keyword>
<dbReference type="GO" id="GO:0016747">
    <property type="term" value="F:acyltransferase activity, transferring groups other than amino-acyl groups"/>
    <property type="evidence" value="ECO:0007669"/>
    <property type="project" value="InterPro"/>
</dbReference>
<dbReference type="PANTHER" id="PTHR23028">
    <property type="entry name" value="ACETYLTRANSFERASE"/>
    <property type="match status" value="1"/>
</dbReference>
<feature type="transmembrane region" description="Helical" evidence="3">
    <location>
        <begin position="150"/>
        <end position="173"/>
    </location>
</feature>
<dbReference type="OrthoDB" id="9796461at2"/>
<feature type="transmembrane region" description="Helical" evidence="3">
    <location>
        <begin position="231"/>
        <end position="252"/>
    </location>
</feature>
<dbReference type="AlphaFoldDB" id="A0A433YBL4"/>
<evidence type="ECO:0000313" key="5">
    <source>
        <dbReference type="EMBL" id="RUT47276.1"/>
    </source>
</evidence>
<feature type="transmembrane region" description="Helical" evidence="3">
    <location>
        <begin position="180"/>
        <end position="201"/>
    </location>
</feature>
<dbReference type="InterPro" id="IPR002656">
    <property type="entry name" value="Acyl_transf_3_dom"/>
</dbReference>
<protein>
    <submittedName>
        <fullName evidence="5">Acyltransferase</fullName>
    </submittedName>
</protein>
<feature type="transmembrane region" description="Helical" evidence="3">
    <location>
        <begin position="372"/>
        <end position="393"/>
    </location>
</feature>
<feature type="transmembrane region" description="Helical" evidence="3">
    <location>
        <begin position="300"/>
        <end position="318"/>
    </location>
</feature>
<accession>A0A433YBL4</accession>
<gene>
    <name evidence="5" type="ORF">EJP82_08890</name>
</gene>
<dbReference type="RefSeq" id="WP_127191676.1">
    <property type="nucleotide sequence ID" value="NZ_RZNY01000005.1"/>
</dbReference>